<organism evidence="3 4">
    <name type="scientific">Roseibium limicola</name>
    <dbReference type="NCBI Taxonomy" id="2816037"/>
    <lineage>
        <taxon>Bacteria</taxon>
        <taxon>Pseudomonadati</taxon>
        <taxon>Pseudomonadota</taxon>
        <taxon>Alphaproteobacteria</taxon>
        <taxon>Hyphomicrobiales</taxon>
        <taxon>Stappiaceae</taxon>
        <taxon>Roseibium</taxon>
    </lineage>
</organism>
<keyword evidence="4" id="KW-1185">Reference proteome</keyword>
<comment type="caution">
    <text evidence="3">The sequence shown here is derived from an EMBL/GenBank/DDBJ whole genome shotgun (WGS) entry which is preliminary data.</text>
</comment>
<dbReference type="AlphaFoldDB" id="A0A939EN86"/>
<sequence length="153" mass="16499">MSRLVLLAMLMLSAHNAYAAEDDATIYVAVDRAKVFRIEEEASTVVIGNPFIADVSIHDRSTLVVTGKAFGSTNLIILDANNEPIIDEMIVVQFSEDDTVTVTRNVNRQTYSCTPICNPTLRVGDSPEFFAGVQGQSTTLNGMSQDAAGGQAR</sequence>
<gene>
    <name evidence="3" type="ORF">J0X15_10685</name>
</gene>
<evidence type="ECO:0000313" key="3">
    <source>
        <dbReference type="EMBL" id="MBO0345686.1"/>
    </source>
</evidence>
<feature type="chain" id="PRO_5037597462" evidence="1">
    <location>
        <begin position="20"/>
        <end position="153"/>
    </location>
</feature>
<evidence type="ECO:0000256" key="1">
    <source>
        <dbReference type="SAM" id="SignalP"/>
    </source>
</evidence>
<reference evidence="3" key="1">
    <citation type="submission" date="2021-03" db="EMBL/GenBank/DDBJ databases">
        <title>Roseibium sp. CAU 1637 isolated from Incheon.</title>
        <authorList>
            <person name="Kim W."/>
        </authorList>
    </citation>
    <scope>NUCLEOTIDE SEQUENCE</scope>
    <source>
        <strain evidence="3">CAU 1637</strain>
    </source>
</reference>
<feature type="signal peptide" evidence="1">
    <location>
        <begin position="1"/>
        <end position="19"/>
    </location>
</feature>
<dbReference type="Pfam" id="PF13629">
    <property type="entry name" value="T2SS-T3SS_pil_N"/>
    <property type="match status" value="1"/>
</dbReference>
<keyword evidence="1" id="KW-0732">Signal</keyword>
<feature type="domain" description="Pilus formation protein N-terminal" evidence="2">
    <location>
        <begin position="24"/>
        <end position="92"/>
    </location>
</feature>
<dbReference type="EMBL" id="JAFLNF010000004">
    <property type="protein sequence ID" value="MBO0345686.1"/>
    <property type="molecule type" value="Genomic_DNA"/>
</dbReference>
<evidence type="ECO:0000313" key="4">
    <source>
        <dbReference type="Proteomes" id="UP000664779"/>
    </source>
</evidence>
<dbReference type="InterPro" id="IPR032789">
    <property type="entry name" value="T2SS-T3SS_pil_N"/>
</dbReference>
<evidence type="ECO:0000259" key="2">
    <source>
        <dbReference type="Pfam" id="PF13629"/>
    </source>
</evidence>
<proteinExistence type="predicted"/>
<name>A0A939EN86_9HYPH</name>
<protein>
    <submittedName>
        <fullName evidence="3">Pilus assembly protein N-terminal domain-containing protein</fullName>
    </submittedName>
</protein>
<dbReference type="RefSeq" id="WP_206940517.1">
    <property type="nucleotide sequence ID" value="NZ_JAFLNF010000004.1"/>
</dbReference>
<accession>A0A939EN86</accession>
<dbReference type="Proteomes" id="UP000664779">
    <property type="component" value="Unassembled WGS sequence"/>
</dbReference>